<proteinExistence type="predicted"/>
<name>A0A192C8N9_ECO25</name>
<keyword evidence="1" id="KW-0812">Transmembrane</keyword>
<evidence type="ECO:0000313" key="3">
    <source>
        <dbReference type="Proteomes" id="UP000183316"/>
    </source>
</evidence>
<keyword evidence="1" id="KW-1133">Transmembrane helix</keyword>
<protein>
    <submittedName>
        <fullName evidence="2">Uncharacterized protein</fullName>
    </submittedName>
</protein>
<evidence type="ECO:0000256" key="1">
    <source>
        <dbReference type="SAM" id="Phobius"/>
    </source>
</evidence>
<dbReference type="EMBL" id="CP015085">
    <property type="protein sequence ID" value="ANK02275.1"/>
    <property type="molecule type" value="Genomic_DNA"/>
</dbReference>
<evidence type="ECO:0000313" key="2">
    <source>
        <dbReference type="EMBL" id="ANK02275.1"/>
    </source>
</evidence>
<dbReference type="AlphaFoldDB" id="A0A192C8N9"/>
<feature type="transmembrane region" description="Helical" evidence="1">
    <location>
        <begin position="21"/>
        <end position="41"/>
    </location>
</feature>
<gene>
    <name evidence="2" type="ORF">WLH_01014</name>
</gene>
<organism evidence="2 3">
    <name type="scientific">Escherichia coli O25b:H4</name>
    <dbReference type="NCBI Taxonomy" id="941280"/>
    <lineage>
        <taxon>Bacteria</taxon>
        <taxon>Pseudomonadati</taxon>
        <taxon>Pseudomonadota</taxon>
        <taxon>Gammaproteobacteria</taxon>
        <taxon>Enterobacterales</taxon>
        <taxon>Enterobacteriaceae</taxon>
        <taxon>Escherichia</taxon>
    </lineage>
</organism>
<sequence length="369" mass="40941">MPEVKLKKLLMKVVKVVKEQVLSTVISGIIGIAATVGLFHFTSQPIRSADVREKLVEMARECIQQQLATHLDSVAFDSVASESLDLSTSNSVVVYGRTVSTNGALSRFLMVFEPSGQSLIDKVVGRPGFYDIGYWAIIPDAGDDEVVASSVNIEDLDKDGNKDILVRLKSTYADGVSKGLLILKKDIHDVWHLMGLPSMTEIMHSIAAGQPPQPEGLHLPLPAIQWFSNDEKLKPKSDIKQYLNWEIDEDNLQVADSTGNHSFWMFRNGTKIKMFENGQAGYKHFGVLVNINDEEAIQGRHHLMVSFFKIENNSLVPDPNWNWAYPMFSIGLEDSQEVELSDMQEAGLQAHVSGSSVFGLTEFGKMDSD</sequence>
<dbReference type="Proteomes" id="UP000183316">
    <property type="component" value="Chromosome"/>
</dbReference>
<dbReference type="PATRIC" id="fig|941280.3.peg.1000"/>
<accession>A0A192C8N9</accession>
<keyword evidence="1" id="KW-0472">Membrane</keyword>
<reference evidence="2 3" key="1">
    <citation type="submission" date="2016-03" db="EMBL/GenBank/DDBJ databases">
        <title>Genome Sequence and Comparative Pathogenic Determinants of Uropathogenic Escherichia coli O25b:H4, a Clinical Isolate from Saudi Arabia.</title>
        <authorList>
            <person name="Alyamani E.A.J."/>
            <person name="Khiyami M.A."/>
            <person name="Booq R.Y."/>
            <person name="Bahwerth F.S."/>
            <person name="Vaisvil B."/>
            <person name="Schmitt D.P."/>
            <person name="Kapatral V."/>
        </authorList>
    </citation>
    <scope>NUCLEOTIDE SEQUENCE [LARGE SCALE GENOMIC DNA]</scope>
    <source>
        <strain evidence="2 3">O25b:H4</strain>
    </source>
</reference>